<feature type="transmembrane region" description="Helical" evidence="7">
    <location>
        <begin position="350"/>
        <end position="372"/>
    </location>
</feature>
<dbReference type="InterPro" id="IPR003661">
    <property type="entry name" value="HisK_dim/P_dom"/>
</dbReference>
<evidence type="ECO:0000313" key="9">
    <source>
        <dbReference type="EMBL" id="AUG56454.1"/>
    </source>
</evidence>
<reference evidence="9 10" key="1">
    <citation type="submission" date="2017-12" db="EMBL/GenBank/DDBJ databases">
        <title>Complete genome sequence of Herbivorax saccincola GGR1, a novel Cellulosome-producing hydrolytic bacterium in a thermophilic biogas plant, established by Illumina and Nanopore MinION sequencing.</title>
        <authorList>
            <person name="Pechtl A."/>
            <person name="Ruckert C."/>
            <person name="Koeck D.E."/>
            <person name="Maus I."/>
            <person name="Winkler A."/>
            <person name="Kalinowski J."/>
            <person name="Puhler A."/>
            <person name="Schwarz W.W."/>
            <person name="Zverlov V.V."/>
            <person name="Schluter A."/>
            <person name="Liebl W."/>
        </authorList>
    </citation>
    <scope>NUCLEOTIDE SEQUENCE [LARGE SCALE GENOMIC DNA]</scope>
    <source>
        <strain evidence="10">SR1</strain>
    </source>
</reference>
<dbReference type="PRINTS" id="PR00344">
    <property type="entry name" value="BCTRLSENSOR"/>
</dbReference>
<proteinExistence type="predicted"/>
<feature type="transmembrane region" description="Helical" evidence="7">
    <location>
        <begin position="318"/>
        <end position="338"/>
    </location>
</feature>
<evidence type="ECO:0000256" key="7">
    <source>
        <dbReference type="SAM" id="Phobius"/>
    </source>
</evidence>
<sequence length="812" mass="92240">MKCSFKNILTSLLLFFILFAFIPVYSTSSDNNANGQNTHITDYNAYTTLNENWQYHIGDLLAESLSLSPESPEYNLKWNNIENISSYIQRPKNCNTVWLRIKIPEAGWLSPAIYFEEIYGESISVYINGRFIFDNRNLHSNTDKNSFIVPLIPDDYGHYLYIRISLDLYHRFGPVKNVYFGDYKKISSLFSKKGYVSEVIGFSLIFLGIVLLIAAFLIVGLSKKIVISLCPVLICMGLVYIVQFSNFIEKFPEFDWVYDGYFSILVLGSLFSITYFYKQIFGEGYKKIINISLKINIIVLFIMFLHKIDVIILGYHPYVYLLGGWSLISMIILVATAIYNSYKGNTDAKIFMAGLFGFAGILIAEMFVFLFYSNNYRFSLFQWGILIFIFSQIIILARKITSLHNKTILYSKRLEKKNAQLDLMWNEVKKSRDRLAELNKTLEDKVLERTRQLKEANTELTLLNEELHASNIELIETLEKLKSTQEQLIKSEKMAALGQLVSGIAHELNTPLGAIQASINNMEGYIENIINSLSGFLTVATPEKIQMLLFLIKNSKNNNIYISTKDERKHKRAILKELNQLGIKNAHKLAEQLTSLGISDYKPYIKILENPELHVIVEVAYLVTNLKNSSHTISLAADKTSKVVFALKSYSHQSNSTDKEDTDVIQTIETVLTIYNNKIKPEVEVVKNYSDIPKIKSNADELTQVWTNIIHNALQAMEYKGVLTIDTTVKDNCIVVSITDSGPGIPDGIKDKIFQPFFTTKPLGEGTGLGLDIVARIINNHNGKIEVSTEPGKTTFSVYIPINKTLDDKSTG</sequence>
<feature type="transmembrane region" description="Helical" evidence="7">
    <location>
        <begin position="199"/>
        <end position="219"/>
    </location>
</feature>
<dbReference type="EC" id="2.7.13.3" evidence="2"/>
<keyword evidence="4" id="KW-0418">Kinase</keyword>
<dbReference type="EMBL" id="CP025197">
    <property type="protein sequence ID" value="AUG56454.1"/>
    <property type="molecule type" value="Genomic_DNA"/>
</dbReference>
<keyword evidence="6" id="KW-0175">Coiled coil</keyword>
<keyword evidence="7" id="KW-0472">Membrane</keyword>
<name>A0A2K9E8Y0_9FIRM</name>
<keyword evidence="7" id="KW-0812">Transmembrane</keyword>
<dbReference type="PANTHER" id="PTHR43065:SF48">
    <property type="entry name" value="HISTIDINE KINASE"/>
    <property type="match status" value="1"/>
</dbReference>
<dbReference type="InterPro" id="IPR036097">
    <property type="entry name" value="HisK_dim/P_sf"/>
</dbReference>
<dbReference type="PANTHER" id="PTHR43065">
    <property type="entry name" value="SENSOR HISTIDINE KINASE"/>
    <property type="match status" value="1"/>
</dbReference>
<dbReference type="SUPFAM" id="SSF55874">
    <property type="entry name" value="ATPase domain of HSP90 chaperone/DNA topoisomerase II/histidine kinase"/>
    <property type="match status" value="1"/>
</dbReference>
<dbReference type="GO" id="GO:0000155">
    <property type="term" value="F:phosphorelay sensor kinase activity"/>
    <property type="evidence" value="ECO:0007669"/>
    <property type="project" value="InterPro"/>
</dbReference>
<comment type="catalytic activity">
    <reaction evidence="1">
        <text>ATP + protein L-histidine = ADP + protein N-phospho-L-histidine.</text>
        <dbReference type="EC" id="2.7.13.3"/>
    </reaction>
</comment>
<dbReference type="CDD" id="cd00082">
    <property type="entry name" value="HisKA"/>
    <property type="match status" value="1"/>
</dbReference>
<feature type="coiled-coil region" evidence="6">
    <location>
        <begin position="428"/>
        <end position="484"/>
    </location>
</feature>
<protein>
    <recommendedName>
        <fullName evidence="2">histidine kinase</fullName>
        <ecNumber evidence="2">2.7.13.3</ecNumber>
    </recommendedName>
</protein>
<feature type="transmembrane region" description="Helical" evidence="7">
    <location>
        <begin position="378"/>
        <end position="397"/>
    </location>
</feature>
<evidence type="ECO:0000256" key="3">
    <source>
        <dbReference type="ARBA" id="ARBA00022553"/>
    </source>
</evidence>
<dbReference type="InterPro" id="IPR003594">
    <property type="entry name" value="HATPase_dom"/>
</dbReference>
<keyword evidence="3" id="KW-0597">Phosphoprotein</keyword>
<dbReference type="InterPro" id="IPR004358">
    <property type="entry name" value="Sig_transdc_His_kin-like_C"/>
</dbReference>
<keyword evidence="9" id="KW-0808">Transferase</keyword>
<evidence type="ECO:0000259" key="8">
    <source>
        <dbReference type="PROSITE" id="PS50109"/>
    </source>
</evidence>
<accession>A0A2K9E8Y0</accession>
<keyword evidence="5" id="KW-0902">Two-component regulatory system</keyword>
<dbReference type="PROSITE" id="PS50109">
    <property type="entry name" value="HIS_KIN"/>
    <property type="match status" value="1"/>
</dbReference>
<feature type="transmembrane region" description="Helical" evidence="7">
    <location>
        <begin position="289"/>
        <end position="306"/>
    </location>
</feature>
<dbReference type="SMART" id="SM00387">
    <property type="entry name" value="HATPase_c"/>
    <property type="match status" value="1"/>
</dbReference>
<keyword evidence="10" id="KW-1185">Reference proteome</keyword>
<dbReference type="AlphaFoldDB" id="A0A2K9E8Y0"/>
<dbReference type="RefSeq" id="WP_101298879.1">
    <property type="nucleotide sequence ID" value="NZ_CP025197.1"/>
</dbReference>
<gene>
    <name evidence="9" type="primary">zraS</name>
    <name evidence="9" type="ORF">HVS_02495</name>
</gene>
<dbReference type="SUPFAM" id="SSF47384">
    <property type="entry name" value="Homodimeric domain of signal transducing histidine kinase"/>
    <property type="match status" value="1"/>
</dbReference>
<organism evidence="9 10">
    <name type="scientific">Acetivibrio saccincola</name>
    <dbReference type="NCBI Taxonomy" id="1677857"/>
    <lineage>
        <taxon>Bacteria</taxon>
        <taxon>Bacillati</taxon>
        <taxon>Bacillota</taxon>
        <taxon>Clostridia</taxon>
        <taxon>Eubacteriales</taxon>
        <taxon>Oscillospiraceae</taxon>
        <taxon>Acetivibrio</taxon>
    </lineage>
</organism>
<evidence type="ECO:0000256" key="4">
    <source>
        <dbReference type="ARBA" id="ARBA00022777"/>
    </source>
</evidence>
<evidence type="ECO:0000313" key="10">
    <source>
        <dbReference type="Proteomes" id="UP000233534"/>
    </source>
</evidence>
<evidence type="ECO:0000256" key="2">
    <source>
        <dbReference type="ARBA" id="ARBA00012438"/>
    </source>
</evidence>
<dbReference type="Gene3D" id="1.10.287.130">
    <property type="match status" value="1"/>
</dbReference>
<dbReference type="Pfam" id="PF02518">
    <property type="entry name" value="HATPase_c"/>
    <property type="match status" value="1"/>
</dbReference>
<evidence type="ECO:0000256" key="5">
    <source>
        <dbReference type="ARBA" id="ARBA00023012"/>
    </source>
</evidence>
<dbReference type="InterPro" id="IPR036890">
    <property type="entry name" value="HATPase_C_sf"/>
</dbReference>
<feature type="domain" description="Histidine kinase" evidence="8">
    <location>
        <begin position="503"/>
        <end position="804"/>
    </location>
</feature>
<dbReference type="Proteomes" id="UP000233534">
    <property type="component" value="Chromosome"/>
</dbReference>
<keyword evidence="7" id="KW-1133">Transmembrane helix</keyword>
<evidence type="ECO:0000256" key="6">
    <source>
        <dbReference type="SAM" id="Coils"/>
    </source>
</evidence>
<feature type="transmembrane region" description="Helical" evidence="7">
    <location>
        <begin position="226"/>
        <end position="248"/>
    </location>
</feature>
<dbReference type="KEGG" id="hsc:HVS_02495"/>
<dbReference type="InterPro" id="IPR005467">
    <property type="entry name" value="His_kinase_dom"/>
</dbReference>
<dbReference type="Gene3D" id="3.30.565.10">
    <property type="entry name" value="Histidine kinase-like ATPase, C-terminal domain"/>
    <property type="match status" value="1"/>
</dbReference>
<feature type="transmembrane region" description="Helical" evidence="7">
    <location>
        <begin position="260"/>
        <end position="277"/>
    </location>
</feature>
<evidence type="ECO:0000256" key="1">
    <source>
        <dbReference type="ARBA" id="ARBA00000085"/>
    </source>
</evidence>